<gene>
    <name evidence="1" type="ORF">SAMN04488523_13113</name>
</gene>
<evidence type="ECO:0000313" key="2">
    <source>
        <dbReference type="Proteomes" id="UP000198977"/>
    </source>
</evidence>
<reference evidence="1 2" key="1">
    <citation type="submission" date="2016-10" db="EMBL/GenBank/DDBJ databases">
        <authorList>
            <person name="de Groot N.N."/>
        </authorList>
    </citation>
    <scope>NUCLEOTIDE SEQUENCE [LARGE SCALE GENOMIC DNA]</scope>
    <source>
        <strain evidence="1 2">DSM 11443</strain>
    </source>
</reference>
<evidence type="ECO:0000313" key="1">
    <source>
        <dbReference type="EMBL" id="SFF21571.1"/>
    </source>
</evidence>
<dbReference type="Proteomes" id="UP000198977">
    <property type="component" value="Unassembled WGS sequence"/>
</dbReference>
<organism evidence="1 2">
    <name type="scientific">Sulfitobacter brevis</name>
    <dbReference type="NCBI Taxonomy" id="74348"/>
    <lineage>
        <taxon>Bacteria</taxon>
        <taxon>Pseudomonadati</taxon>
        <taxon>Pseudomonadota</taxon>
        <taxon>Alphaproteobacteria</taxon>
        <taxon>Rhodobacterales</taxon>
        <taxon>Roseobacteraceae</taxon>
        <taxon>Sulfitobacter</taxon>
    </lineage>
</organism>
<keyword evidence="2" id="KW-1185">Reference proteome</keyword>
<dbReference type="EMBL" id="FOMW01000031">
    <property type="protein sequence ID" value="SFF21571.1"/>
    <property type="molecule type" value="Genomic_DNA"/>
</dbReference>
<proteinExistence type="predicted"/>
<sequence length="76" mass="8328">MLQRQQPMEVYKLAALRPCQSTCVTHGLTKQEHAGTGGRAVIPPFLMGFSRRIQAAVFSFIAGVMPPMPMLGRSLL</sequence>
<name>A0A1I2GYD5_9RHOB</name>
<dbReference type="AlphaFoldDB" id="A0A1I2GYD5"/>
<protein>
    <submittedName>
        <fullName evidence="1">Uncharacterized protein</fullName>
    </submittedName>
</protein>
<accession>A0A1I2GYD5</accession>